<comment type="caution">
    <text evidence="2">The sequence shown here is derived from an EMBL/GenBank/DDBJ whole genome shotgun (WGS) entry which is preliminary data.</text>
</comment>
<reference evidence="2 3" key="1">
    <citation type="submission" date="2018-06" db="EMBL/GenBank/DDBJ databases">
        <title>Genomic Encyclopedia of Type Strains, Phase I: the one thousand microbial genomes (KMG-I) project.</title>
        <authorList>
            <person name="Kyrpides N."/>
        </authorList>
    </citation>
    <scope>NUCLEOTIDE SEQUENCE [LARGE SCALE GENOMIC DNA]</scope>
    <source>
        <strain evidence="2 3">DSM 19573</strain>
    </source>
</reference>
<accession>A0A318XNR0</accession>
<evidence type="ECO:0000256" key="1">
    <source>
        <dbReference type="SAM" id="Phobius"/>
    </source>
</evidence>
<organism evidence="2 3">
    <name type="scientific">Ruminiclostridium sufflavum DSM 19573</name>
    <dbReference type="NCBI Taxonomy" id="1121337"/>
    <lineage>
        <taxon>Bacteria</taxon>
        <taxon>Bacillati</taxon>
        <taxon>Bacillota</taxon>
        <taxon>Clostridia</taxon>
        <taxon>Eubacteriales</taxon>
        <taxon>Oscillospiraceae</taxon>
        <taxon>Ruminiclostridium</taxon>
    </lineage>
</organism>
<evidence type="ECO:0000313" key="2">
    <source>
        <dbReference type="EMBL" id="PYG87219.1"/>
    </source>
</evidence>
<sequence>MLFLDINLANYYLIIGAFILLICAIFDRTIVGGTETRANFYLDKFTKSSNIKITNILFIVSGSFLLPVILYFFLN</sequence>
<feature type="transmembrane region" description="Helical" evidence="1">
    <location>
        <begin position="53"/>
        <end position="74"/>
    </location>
</feature>
<feature type="transmembrane region" description="Helical" evidence="1">
    <location>
        <begin position="12"/>
        <end position="32"/>
    </location>
</feature>
<dbReference type="AlphaFoldDB" id="A0A318XNR0"/>
<protein>
    <submittedName>
        <fullName evidence="2">Uncharacterized protein</fullName>
    </submittedName>
</protein>
<keyword evidence="1" id="KW-0812">Transmembrane</keyword>
<dbReference type="Proteomes" id="UP000248132">
    <property type="component" value="Unassembled WGS sequence"/>
</dbReference>
<dbReference type="EMBL" id="QKMR01000013">
    <property type="protein sequence ID" value="PYG87219.1"/>
    <property type="molecule type" value="Genomic_DNA"/>
</dbReference>
<dbReference type="RefSeq" id="WP_133250194.1">
    <property type="nucleotide sequence ID" value="NZ_QKMR01000013.1"/>
</dbReference>
<keyword evidence="1" id="KW-1133">Transmembrane helix</keyword>
<gene>
    <name evidence="2" type="ORF">LY28_02357</name>
</gene>
<evidence type="ECO:0000313" key="3">
    <source>
        <dbReference type="Proteomes" id="UP000248132"/>
    </source>
</evidence>
<proteinExistence type="predicted"/>
<keyword evidence="1" id="KW-0472">Membrane</keyword>
<keyword evidence="3" id="KW-1185">Reference proteome</keyword>
<name>A0A318XNR0_9FIRM</name>